<dbReference type="GO" id="GO:0062129">
    <property type="term" value="C:chitin-based extracellular matrix"/>
    <property type="evidence" value="ECO:0007669"/>
    <property type="project" value="TreeGrafter"/>
</dbReference>
<dbReference type="AlphaFoldDB" id="A0A8J5JT99"/>
<keyword evidence="6" id="KW-1185">Reference proteome</keyword>
<dbReference type="InterPro" id="IPR050468">
    <property type="entry name" value="Cuticle_Struct_Prot"/>
</dbReference>
<gene>
    <name evidence="5" type="primary">Cu6-L1</name>
    <name evidence="5" type="ORF">Hamer_G001878</name>
</gene>
<reference evidence="5" key="1">
    <citation type="journal article" date="2021" name="Sci. Adv.">
        <title>The American lobster genome reveals insights on longevity, neural, and immune adaptations.</title>
        <authorList>
            <person name="Polinski J.M."/>
            <person name="Zimin A.V."/>
            <person name="Clark K.F."/>
            <person name="Kohn A.B."/>
            <person name="Sadowski N."/>
            <person name="Timp W."/>
            <person name="Ptitsyn A."/>
            <person name="Khanna P."/>
            <person name="Romanova D.Y."/>
            <person name="Williams P."/>
            <person name="Greenwood S.J."/>
            <person name="Moroz L.L."/>
            <person name="Walt D.R."/>
            <person name="Bodnar A.G."/>
        </authorList>
    </citation>
    <scope>NUCLEOTIDE SEQUENCE</scope>
    <source>
        <strain evidence="5">GMGI-L3</strain>
    </source>
</reference>
<feature type="chain" id="PRO_5035193216" evidence="4">
    <location>
        <begin position="16"/>
        <end position="354"/>
    </location>
</feature>
<comment type="caution">
    <text evidence="5">The sequence shown here is derived from an EMBL/GenBank/DDBJ whole genome shotgun (WGS) entry which is preliminary data.</text>
</comment>
<keyword evidence="4" id="KW-0732">Signal</keyword>
<dbReference type="PROSITE" id="PS00233">
    <property type="entry name" value="CHIT_BIND_RR_1"/>
    <property type="match status" value="1"/>
</dbReference>
<dbReference type="GO" id="GO:0008010">
    <property type="term" value="F:structural constituent of chitin-based larval cuticle"/>
    <property type="evidence" value="ECO:0007669"/>
    <property type="project" value="TreeGrafter"/>
</dbReference>
<evidence type="ECO:0000256" key="4">
    <source>
        <dbReference type="SAM" id="SignalP"/>
    </source>
</evidence>
<feature type="signal peptide" evidence="4">
    <location>
        <begin position="1"/>
        <end position="15"/>
    </location>
</feature>
<keyword evidence="1 2" id="KW-0193">Cuticle</keyword>
<feature type="region of interest" description="Disordered" evidence="3">
    <location>
        <begin position="219"/>
        <end position="241"/>
    </location>
</feature>
<proteinExistence type="predicted"/>
<evidence type="ECO:0000256" key="2">
    <source>
        <dbReference type="PROSITE-ProRule" id="PRU00497"/>
    </source>
</evidence>
<dbReference type="PROSITE" id="PS51155">
    <property type="entry name" value="CHIT_BIND_RR_2"/>
    <property type="match status" value="1"/>
</dbReference>
<dbReference type="InterPro" id="IPR000618">
    <property type="entry name" value="Insect_cuticle"/>
</dbReference>
<sequence>MKLLVVLAFAWCCSAQVILPYSIAQQYRLQDAFGQSTFGYYGYNQNHHQTRRPDGSVVGQYSYINPEGKPVVTFYEAGAKTGYRVKSNNLPEAVTAELSPPVDTNVAPEPVQYTAEVAEAREAFQKLYDAAAARPSTSEEATPTRRKRQAVFFTYPVPAAKDAPTLKTVTGQDIPTAVHIPNTPQFVYTYPFNPVTPYTIPFNYHGFPFVRAPLRPQSEVTPAAEEGNAVEEARRRRRSTPQIPQVVSFPFAHPVTSTKFTTQQFESAEADTPADTDKIVLTTKEYEYPAFGYASPLTYVRPVTPEATKGQPITYTIPFTQNFAPYTHGFPFYSPFPFVPATHAQTPTAGVTEA</sequence>
<evidence type="ECO:0000313" key="6">
    <source>
        <dbReference type="Proteomes" id="UP000747542"/>
    </source>
</evidence>
<protein>
    <submittedName>
        <fullName evidence="5">Cuticle protein 6-like 1</fullName>
    </submittedName>
</protein>
<dbReference type="Proteomes" id="UP000747542">
    <property type="component" value="Unassembled WGS sequence"/>
</dbReference>
<evidence type="ECO:0000313" key="5">
    <source>
        <dbReference type="EMBL" id="KAG7160588.1"/>
    </source>
</evidence>
<dbReference type="InterPro" id="IPR031311">
    <property type="entry name" value="CHIT_BIND_RR_consensus"/>
</dbReference>
<evidence type="ECO:0000256" key="3">
    <source>
        <dbReference type="SAM" id="MobiDB-lite"/>
    </source>
</evidence>
<accession>A0A8J5JT99</accession>
<dbReference type="PANTHER" id="PTHR10380:SF196">
    <property type="entry name" value="CUTICULAR PROTEIN 72EA"/>
    <property type="match status" value="1"/>
</dbReference>
<dbReference type="PANTHER" id="PTHR10380">
    <property type="entry name" value="CUTICLE PROTEIN"/>
    <property type="match status" value="1"/>
</dbReference>
<evidence type="ECO:0000256" key="1">
    <source>
        <dbReference type="ARBA" id="ARBA00022460"/>
    </source>
</evidence>
<dbReference type="Pfam" id="PF00379">
    <property type="entry name" value="Chitin_bind_4"/>
    <property type="match status" value="1"/>
</dbReference>
<dbReference type="OrthoDB" id="6377716at2759"/>
<name>A0A8J5JT99_HOMAM</name>
<dbReference type="EMBL" id="JAHLQT010031306">
    <property type="protein sequence ID" value="KAG7160588.1"/>
    <property type="molecule type" value="Genomic_DNA"/>
</dbReference>
<organism evidence="5 6">
    <name type="scientific">Homarus americanus</name>
    <name type="common">American lobster</name>
    <dbReference type="NCBI Taxonomy" id="6706"/>
    <lineage>
        <taxon>Eukaryota</taxon>
        <taxon>Metazoa</taxon>
        <taxon>Ecdysozoa</taxon>
        <taxon>Arthropoda</taxon>
        <taxon>Crustacea</taxon>
        <taxon>Multicrustacea</taxon>
        <taxon>Malacostraca</taxon>
        <taxon>Eumalacostraca</taxon>
        <taxon>Eucarida</taxon>
        <taxon>Decapoda</taxon>
        <taxon>Pleocyemata</taxon>
        <taxon>Astacidea</taxon>
        <taxon>Nephropoidea</taxon>
        <taxon>Nephropidae</taxon>
        <taxon>Homarus</taxon>
    </lineage>
</organism>